<name>A0A3R6Y514_9STRA</name>
<organism evidence="1 2">
    <name type="scientific">Aphanomyces invadans</name>
    <dbReference type="NCBI Taxonomy" id="157072"/>
    <lineage>
        <taxon>Eukaryota</taxon>
        <taxon>Sar</taxon>
        <taxon>Stramenopiles</taxon>
        <taxon>Oomycota</taxon>
        <taxon>Saprolegniomycetes</taxon>
        <taxon>Saprolegniales</taxon>
        <taxon>Verrucalvaceae</taxon>
        <taxon>Aphanomyces</taxon>
    </lineage>
</organism>
<keyword evidence="2" id="KW-1185">Reference proteome</keyword>
<evidence type="ECO:0000313" key="1">
    <source>
        <dbReference type="EMBL" id="RHY26903.1"/>
    </source>
</evidence>
<comment type="caution">
    <text evidence="1">The sequence shown here is derived from an EMBL/GenBank/DDBJ whole genome shotgun (WGS) entry which is preliminary data.</text>
</comment>
<gene>
    <name evidence="1" type="ORF">DYB32_007173</name>
</gene>
<dbReference type="AlphaFoldDB" id="A0A3R6Y514"/>
<dbReference type="VEuPathDB" id="FungiDB:H310_08198"/>
<accession>A0A3R6Y514</accession>
<proteinExistence type="predicted"/>
<evidence type="ECO:0000313" key="2">
    <source>
        <dbReference type="Proteomes" id="UP000285060"/>
    </source>
</evidence>
<dbReference type="Proteomes" id="UP000285060">
    <property type="component" value="Unassembled WGS sequence"/>
</dbReference>
<dbReference type="EMBL" id="QUSY01000883">
    <property type="protein sequence ID" value="RHY26903.1"/>
    <property type="molecule type" value="Genomic_DNA"/>
</dbReference>
<protein>
    <submittedName>
        <fullName evidence="1">Uncharacterized protein</fullName>
    </submittedName>
</protein>
<feature type="non-terminal residue" evidence="1">
    <location>
        <position position="1"/>
    </location>
</feature>
<sequence length="134" mass="15688">IEALQSTGQRPFLMLGGAYMDLFSKRRIAMFDLGKSHGDVTEAEWVTWFMEARDEEPVELDAFKRRLQLAVQFNMKILDADSRVSQILDNLMRSLDEMAKSGCCIKKENSLWGLSRRRSNLRHCKWRFTKELQL</sequence>
<reference evidence="1 2" key="1">
    <citation type="submission" date="2018-08" db="EMBL/GenBank/DDBJ databases">
        <title>Aphanomyces genome sequencing and annotation.</title>
        <authorList>
            <person name="Minardi D."/>
            <person name="Oidtmann B."/>
            <person name="Van Der Giezen M."/>
            <person name="Studholme D.J."/>
        </authorList>
    </citation>
    <scope>NUCLEOTIDE SEQUENCE [LARGE SCALE GENOMIC DNA]</scope>
    <source>
        <strain evidence="1 2">NJM0002</strain>
    </source>
</reference>